<reference evidence="2 3" key="1">
    <citation type="journal article" date="2018" name="Evol. Lett.">
        <title>Horizontal gene cluster transfer increased hallucinogenic mushroom diversity.</title>
        <authorList>
            <person name="Reynolds H.T."/>
            <person name="Vijayakumar V."/>
            <person name="Gluck-Thaler E."/>
            <person name="Korotkin H.B."/>
            <person name="Matheny P.B."/>
            <person name="Slot J.C."/>
        </authorList>
    </citation>
    <scope>NUCLEOTIDE SEQUENCE [LARGE SCALE GENOMIC DNA]</scope>
    <source>
        <strain evidence="2 3">2629</strain>
    </source>
</reference>
<gene>
    <name evidence="2" type="ORF">CVT24_007071</name>
</gene>
<accession>A0A409VJS7</accession>
<protein>
    <submittedName>
        <fullName evidence="2">Uncharacterized protein</fullName>
    </submittedName>
</protein>
<proteinExistence type="predicted"/>
<feature type="compositionally biased region" description="Acidic residues" evidence="1">
    <location>
        <begin position="60"/>
        <end position="78"/>
    </location>
</feature>
<sequence>MPRDVTFHPVDVMHDGKDWPPVREGSVESDITLVEPMAKALKQPLKVKKTVSFAPEDEYLIFPDNEEGSAASDDEAMESGDTLENIPCPPSDVEEDAQDCEDTSKENDISAEPAPEMTVDVVIEANISTTTVKNETFTKA</sequence>
<dbReference type="EMBL" id="NHTK01006041">
    <property type="protein sequence ID" value="PPQ66522.1"/>
    <property type="molecule type" value="Genomic_DNA"/>
</dbReference>
<feature type="compositionally biased region" description="Acidic residues" evidence="1">
    <location>
        <begin position="92"/>
        <end position="101"/>
    </location>
</feature>
<dbReference type="AlphaFoldDB" id="A0A409VJS7"/>
<comment type="caution">
    <text evidence="2">The sequence shown here is derived from an EMBL/GenBank/DDBJ whole genome shotgun (WGS) entry which is preliminary data.</text>
</comment>
<dbReference type="InParanoid" id="A0A409VJS7"/>
<organism evidence="2 3">
    <name type="scientific">Panaeolus cyanescens</name>
    <dbReference type="NCBI Taxonomy" id="181874"/>
    <lineage>
        <taxon>Eukaryota</taxon>
        <taxon>Fungi</taxon>
        <taxon>Dikarya</taxon>
        <taxon>Basidiomycota</taxon>
        <taxon>Agaricomycotina</taxon>
        <taxon>Agaricomycetes</taxon>
        <taxon>Agaricomycetidae</taxon>
        <taxon>Agaricales</taxon>
        <taxon>Agaricineae</taxon>
        <taxon>Galeropsidaceae</taxon>
        <taxon>Panaeolus</taxon>
    </lineage>
</organism>
<evidence type="ECO:0000256" key="1">
    <source>
        <dbReference type="SAM" id="MobiDB-lite"/>
    </source>
</evidence>
<evidence type="ECO:0000313" key="2">
    <source>
        <dbReference type="EMBL" id="PPQ66522.1"/>
    </source>
</evidence>
<evidence type="ECO:0000313" key="3">
    <source>
        <dbReference type="Proteomes" id="UP000284842"/>
    </source>
</evidence>
<feature type="region of interest" description="Disordered" evidence="1">
    <location>
        <begin position="60"/>
        <end position="117"/>
    </location>
</feature>
<name>A0A409VJS7_9AGAR</name>
<dbReference type="Proteomes" id="UP000284842">
    <property type="component" value="Unassembled WGS sequence"/>
</dbReference>
<keyword evidence="3" id="KW-1185">Reference proteome</keyword>